<sequence>MSPNESCTRRKFSRSIGIQIREPQTQTTIELPRLPVQGCEDSVRVDVGAPAVQAPPSPIKIDVPHPTEKVTLVTTDPGTVGREEMTQDPDQEMLDQLVSGEITEEDVKISNIFDKLDVKEYNQVMDYDGYLPIYAEAIDGRPVEKVVQEIRDILKKKAIDEFNPDEDDLLVEEDPVVDVHMVETRSSTKDVDASKHRSDKDEESAAVDSDSDTSVKLREKDEYILSLERKLEEMMMKVEQMQSQLLQSQQSRPEPLQPTVHTMDEHSRKADSNPKLPEVTSPVSPPEKDIRQMIETQVSEALAHSQGTVSIPKGRPYPEEYDLVHYPKGFVPPSFKVFSGLENPRQHLAHFRASCCNAGGSDALLFRQFVSSLSGIAFEWYADLPNGSMKTFTELEGLFLKRFSGAQQRVTVGDLVIEKQKSDEPLVDYILRWRNLSMKCEP</sequence>
<dbReference type="EMBL" id="JAGYWB010000002">
    <property type="protein sequence ID" value="KAI0528965.1"/>
    <property type="molecule type" value="Genomic_DNA"/>
</dbReference>
<evidence type="ECO:0000256" key="1">
    <source>
        <dbReference type="SAM" id="MobiDB-lite"/>
    </source>
</evidence>
<accession>A0A8T3CB30</accession>
<comment type="caution">
    <text evidence="2">The sequence shown here is derived from an EMBL/GenBank/DDBJ whole genome shotgun (WGS) entry which is preliminary data.</text>
</comment>
<feature type="compositionally biased region" description="Basic and acidic residues" evidence="1">
    <location>
        <begin position="262"/>
        <end position="272"/>
    </location>
</feature>
<evidence type="ECO:0008006" key="4">
    <source>
        <dbReference type="Google" id="ProtNLM"/>
    </source>
</evidence>
<dbReference type="PANTHER" id="PTHR33223:SF11">
    <property type="entry name" value="ELEMENT PROTEIN, PUTATIVE-RELATED"/>
    <property type="match status" value="1"/>
</dbReference>
<dbReference type="PANTHER" id="PTHR33223">
    <property type="entry name" value="CCHC-TYPE DOMAIN-CONTAINING PROTEIN"/>
    <property type="match status" value="1"/>
</dbReference>
<feature type="compositionally biased region" description="Low complexity" evidence="1">
    <location>
        <begin position="244"/>
        <end position="258"/>
    </location>
</feature>
<feature type="region of interest" description="Disordered" evidence="1">
    <location>
        <begin position="1"/>
        <end position="29"/>
    </location>
</feature>
<dbReference type="AlphaFoldDB" id="A0A8T3CB30"/>
<reference evidence="2" key="1">
    <citation type="journal article" date="2022" name="Front. Genet.">
        <title>Chromosome-Scale Assembly of the Dendrobium nobile Genome Provides Insights Into the Molecular Mechanism of the Biosynthesis of the Medicinal Active Ingredient of Dendrobium.</title>
        <authorList>
            <person name="Xu Q."/>
            <person name="Niu S.-C."/>
            <person name="Li K.-L."/>
            <person name="Zheng P.-J."/>
            <person name="Zhang X.-J."/>
            <person name="Jia Y."/>
            <person name="Liu Y."/>
            <person name="Niu Y.-X."/>
            <person name="Yu L.-H."/>
            <person name="Chen D.-F."/>
            <person name="Zhang G.-Q."/>
        </authorList>
    </citation>
    <scope>NUCLEOTIDE SEQUENCE</scope>
    <source>
        <tissue evidence="2">Leaf</tissue>
    </source>
</reference>
<dbReference type="SMR" id="A0A8T3CB30"/>
<dbReference type="OrthoDB" id="1670002at2759"/>
<evidence type="ECO:0000313" key="2">
    <source>
        <dbReference type="EMBL" id="KAI0528965.1"/>
    </source>
</evidence>
<gene>
    <name evidence="2" type="ORF">KFK09_001509</name>
</gene>
<proteinExistence type="predicted"/>
<protein>
    <recommendedName>
        <fullName evidence="4">Retrotransposon gag domain-containing protein</fullName>
    </recommendedName>
</protein>
<feature type="compositionally biased region" description="Acidic residues" evidence="1">
    <location>
        <begin position="201"/>
        <end position="211"/>
    </location>
</feature>
<feature type="compositionally biased region" description="Basic and acidic residues" evidence="1">
    <location>
        <begin position="182"/>
        <end position="200"/>
    </location>
</feature>
<keyword evidence="3" id="KW-1185">Reference proteome</keyword>
<feature type="region of interest" description="Disordered" evidence="1">
    <location>
        <begin position="182"/>
        <end position="215"/>
    </location>
</feature>
<name>A0A8T3CB30_DENNO</name>
<organism evidence="2 3">
    <name type="scientific">Dendrobium nobile</name>
    <name type="common">Orchid</name>
    <dbReference type="NCBI Taxonomy" id="94219"/>
    <lineage>
        <taxon>Eukaryota</taxon>
        <taxon>Viridiplantae</taxon>
        <taxon>Streptophyta</taxon>
        <taxon>Embryophyta</taxon>
        <taxon>Tracheophyta</taxon>
        <taxon>Spermatophyta</taxon>
        <taxon>Magnoliopsida</taxon>
        <taxon>Liliopsida</taxon>
        <taxon>Asparagales</taxon>
        <taxon>Orchidaceae</taxon>
        <taxon>Epidendroideae</taxon>
        <taxon>Malaxideae</taxon>
        <taxon>Dendrobiinae</taxon>
        <taxon>Dendrobium</taxon>
    </lineage>
</organism>
<evidence type="ECO:0000313" key="3">
    <source>
        <dbReference type="Proteomes" id="UP000829196"/>
    </source>
</evidence>
<dbReference type="Proteomes" id="UP000829196">
    <property type="component" value="Unassembled WGS sequence"/>
</dbReference>
<feature type="region of interest" description="Disordered" evidence="1">
    <location>
        <begin position="244"/>
        <end position="286"/>
    </location>
</feature>